<dbReference type="InterPro" id="IPR011051">
    <property type="entry name" value="RmlC_Cupin_sf"/>
</dbReference>
<dbReference type="PANTHER" id="PTHR46796">
    <property type="entry name" value="HTH-TYPE TRANSCRIPTIONAL ACTIVATOR RHAS-RELATED"/>
    <property type="match status" value="1"/>
</dbReference>
<reference evidence="5" key="1">
    <citation type="submission" date="2024-05" db="EMBL/GenBank/DDBJ databases">
        <title>Herbiconiux sp. A18JL235.</title>
        <authorList>
            <person name="Zhang G."/>
        </authorList>
    </citation>
    <scope>NUCLEOTIDE SEQUENCE</scope>
    <source>
        <strain evidence="5">A18JL235</strain>
    </source>
</reference>
<protein>
    <submittedName>
        <fullName evidence="5">Helix-turn-helix transcriptional regulator</fullName>
    </submittedName>
</protein>
<dbReference type="EMBL" id="CP162511">
    <property type="protein sequence ID" value="XDI05213.1"/>
    <property type="molecule type" value="Genomic_DNA"/>
</dbReference>
<proteinExistence type="predicted"/>
<evidence type="ECO:0000256" key="3">
    <source>
        <dbReference type="ARBA" id="ARBA00023163"/>
    </source>
</evidence>
<dbReference type="InterPro" id="IPR035418">
    <property type="entry name" value="AraC-bd_2"/>
</dbReference>
<dbReference type="RefSeq" id="WP_368497597.1">
    <property type="nucleotide sequence ID" value="NZ_CP162511.1"/>
</dbReference>
<evidence type="ECO:0000256" key="2">
    <source>
        <dbReference type="ARBA" id="ARBA00023125"/>
    </source>
</evidence>
<name>A0AB39BFN0_9MICO</name>
<evidence type="ECO:0000313" key="5">
    <source>
        <dbReference type="EMBL" id="XDI05213.1"/>
    </source>
</evidence>
<gene>
    <name evidence="5" type="ORF">ABFY20_18130</name>
</gene>
<dbReference type="GO" id="GO:0003700">
    <property type="term" value="F:DNA-binding transcription factor activity"/>
    <property type="evidence" value="ECO:0007669"/>
    <property type="project" value="InterPro"/>
</dbReference>
<accession>A0AB39BFN0</accession>
<feature type="domain" description="HTH araC/xylS-type" evidence="4">
    <location>
        <begin position="194"/>
        <end position="291"/>
    </location>
</feature>
<evidence type="ECO:0000259" key="4">
    <source>
        <dbReference type="PROSITE" id="PS01124"/>
    </source>
</evidence>
<dbReference type="InterPro" id="IPR018060">
    <property type="entry name" value="HTH_AraC"/>
</dbReference>
<dbReference type="InterPro" id="IPR050204">
    <property type="entry name" value="AraC_XylS_family_regulators"/>
</dbReference>
<dbReference type="PROSITE" id="PS01124">
    <property type="entry name" value="HTH_ARAC_FAMILY_2"/>
    <property type="match status" value="1"/>
</dbReference>
<sequence length="295" mass="31222">MLLPSNPTCVLVQMQATTLGEAPAHRHMNRHAFGSVALSHIASVPQRVEALLDEVPAHALESTQFQFVHSGSLIVEQNGEQTSYAAGEVAVYDASQPFGFVYRHDFSTTIVQVPSLLVGAPPPRSAGRLDPASTGRAVLGGLLRSSPWSARSRADPMELSSAVIGALRLAVAESTAVAGGEGVGAHPPADVLRRMVLDHVHHHRLDPTLSVGSTAAALGVSLRSVHGAFDGRPETPGALIRRLRLATAGELLLDGHAVADVARRVGYRDTTAFIRSWAAFTGSTPARWRREQLGG</sequence>
<dbReference type="SUPFAM" id="SSF46689">
    <property type="entry name" value="Homeodomain-like"/>
    <property type="match status" value="1"/>
</dbReference>
<dbReference type="GO" id="GO:0043565">
    <property type="term" value="F:sequence-specific DNA binding"/>
    <property type="evidence" value="ECO:0007669"/>
    <property type="project" value="InterPro"/>
</dbReference>
<keyword evidence="1" id="KW-0805">Transcription regulation</keyword>
<dbReference type="AlphaFoldDB" id="A0AB39BFN0"/>
<dbReference type="SMART" id="SM00342">
    <property type="entry name" value="HTH_ARAC"/>
    <property type="match status" value="1"/>
</dbReference>
<dbReference type="Pfam" id="PF12833">
    <property type="entry name" value="HTH_18"/>
    <property type="match status" value="1"/>
</dbReference>
<keyword evidence="2" id="KW-0238">DNA-binding</keyword>
<dbReference type="SUPFAM" id="SSF51182">
    <property type="entry name" value="RmlC-like cupins"/>
    <property type="match status" value="1"/>
</dbReference>
<dbReference type="Gene3D" id="1.10.10.60">
    <property type="entry name" value="Homeodomain-like"/>
    <property type="match status" value="1"/>
</dbReference>
<dbReference type="InterPro" id="IPR009057">
    <property type="entry name" value="Homeodomain-like_sf"/>
</dbReference>
<organism evidence="5">
    <name type="scientific">Herbiconiux sp. A18JL235</name>
    <dbReference type="NCBI Taxonomy" id="3152363"/>
    <lineage>
        <taxon>Bacteria</taxon>
        <taxon>Bacillati</taxon>
        <taxon>Actinomycetota</taxon>
        <taxon>Actinomycetes</taxon>
        <taxon>Micrococcales</taxon>
        <taxon>Microbacteriaceae</taxon>
        <taxon>Herbiconiux</taxon>
    </lineage>
</organism>
<keyword evidence="3" id="KW-0804">Transcription</keyword>
<evidence type="ECO:0000256" key="1">
    <source>
        <dbReference type="ARBA" id="ARBA00023015"/>
    </source>
</evidence>
<dbReference type="Pfam" id="PF14525">
    <property type="entry name" value="AraC_binding_2"/>
    <property type="match status" value="1"/>
</dbReference>